<dbReference type="PANTHER" id="PTHR12935">
    <property type="entry name" value="GAMMA-GLUTAMYLCYCLOTRANSFERASE"/>
    <property type="match status" value="1"/>
</dbReference>
<protein>
    <recommendedName>
        <fullName evidence="1">gamma-glutamylcyclotransferase</fullName>
        <ecNumber evidence="1">4.3.2.9</ecNumber>
    </recommendedName>
</protein>
<accession>A0A6A5XLF8</accession>
<keyword evidence="7" id="KW-1185">Reference proteome</keyword>
<dbReference type="GO" id="GO:0003839">
    <property type="term" value="F:gamma-glutamylcyclotransferase activity"/>
    <property type="evidence" value="ECO:0007669"/>
    <property type="project" value="UniProtKB-EC"/>
</dbReference>
<feature type="compositionally biased region" description="Basic and acidic residues" evidence="5">
    <location>
        <begin position="185"/>
        <end position="194"/>
    </location>
</feature>
<dbReference type="RefSeq" id="XP_033381986.1">
    <property type="nucleotide sequence ID" value="XM_033534013.1"/>
</dbReference>
<feature type="active site" description="Proton acceptor" evidence="3">
    <location>
        <position position="222"/>
    </location>
</feature>
<dbReference type="PANTHER" id="PTHR12935:SF0">
    <property type="entry name" value="GAMMA-GLUTAMYLCYCLOTRANSFERASE"/>
    <property type="match status" value="1"/>
</dbReference>
<dbReference type="Proteomes" id="UP000799778">
    <property type="component" value="Unassembled WGS sequence"/>
</dbReference>
<dbReference type="AlphaFoldDB" id="A0A6A5XLF8"/>
<evidence type="ECO:0000313" key="7">
    <source>
        <dbReference type="Proteomes" id="UP000799778"/>
    </source>
</evidence>
<evidence type="ECO:0000256" key="4">
    <source>
        <dbReference type="PIRSR" id="PIRSR617939-2"/>
    </source>
</evidence>
<dbReference type="OrthoDB" id="2017317at2759"/>
<dbReference type="EMBL" id="ML978071">
    <property type="protein sequence ID" value="KAF2013647.1"/>
    <property type="molecule type" value="Genomic_DNA"/>
</dbReference>
<feature type="region of interest" description="Disordered" evidence="5">
    <location>
        <begin position="1"/>
        <end position="39"/>
    </location>
</feature>
<dbReference type="Gene3D" id="3.10.490.10">
    <property type="entry name" value="Gamma-glutamyl cyclotransferase-like"/>
    <property type="match status" value="1"/>
</dbReference>
<feature type="region of interest" description="Disordered" evidence="5">
    <location>
        <begin position="379"/>
        <end position="432"/>
    </location>
</feature>
<evidence type="ECO:0000256" key="1">
    <source>
        <dbReference type="ARBA" id="ARBA00012346"/>
    </source>
</evidence>
<feature type="compositionally biased region" description="Basic and acidic residues" evidence="5">
    <location>
        <begin position="7"/>
        <end position="17"/>
    </location>
</feature>
<evidence type="ECO:0000256" key="2">
    <source>
        <dbReference type="ARBA" id="ARBA00023239"/>
    </source>
</evidence>
<feature type="compositionally biased region" description="Basic and acidic residues" evidence="5">
    <location>
        <begin position="379"/>
        <end position="390"/>
    </location>
</feature>
<sequence>MTMTTDSRNHMYDDDQHSTSTSAFSASGNVSVPQTSAKDDKTYAGAFRRAFASLRFSRKESSSSSTASKRIFEPLPPPSQSRLDASLSEEAIDVATFNQTLQDQAPQEKEKTVLYLAYGSNLCNETFRGVRGIRPLSQVNVVVPSLKLTFDLPGVPYMEPCFANCMPRTPPSDSSHSEDADDGNDGQHEHIPPYHKDRWTKGMVGCVYEVTLRDFATIIATEGGGSSYQDVLTLCYPIPSDSTTVPTSPQTQPFKAHTLFSPRKPISRPDPAYAQASARYLNLLTSGALELRLPSDYQAYLEQIRPYTITTLRQKVGKGVFITVWAPFLLFVLQLNKVFQDEKGRAPAWLTWLSGAVFGAMWTAYDGGFKAVFGDGERTEGLDDENKSTSKSESASTGATRKRRASLVGNTGTGRDEEKALLGNGQDEDDTA</sequence>
<gene>
    <name evidence="6" type="ORF">BU24DRAFT_494083</name>
</gene>
<dbReference type="GeneID" id="54291410"/>
<feature type="binding site" evidence="4">
    <location>
        <begin position="115"/>
        <end position="120"/>
    </location>
    <ligand>
        <name>substrate</name>
    </ligand>
</feature>
<evidence type="ECO:0000256" key="3">
    <source>
        <dbReference type="PIRSR" id="PIRSR617939-1"/>
    </source>
</evidence>
<organism evidence="6 7">
    <name type="scientific">Aaosphaeria arxii CBS 175.79</name>
    <dbReference type="NCBI Taxonomy" id="1450172"/>
    <lineage>
        <taxon>Eukaryota</taxon>
        <taxon>Fungi</taxon>
        <taxon>Dikarya</taxon>
        <taxon>Ascomycota</taxon>
        <taxon>Pezizomycotina</taxon>
        <taxon>Dothideomycetes</taxon>
        <taxon>Pleosporomycetidae</taxon>
        <taxon>Pleosporales</taxon>
        <taxon>Pleosporales incertae sedis</taxon>
        <taxon>Aaosphaeria</taxon>
    </lineage>
</organism>
<feature type="binding site" evidence="4">
    <location>
        <position position="280"/>
    </location>
    <ligand>
        <name>substrate</name>
    </ligand>
</feature>
<feature type="region of interest" description="Disordered" evidence="5">
    <location>
        <begin position="168"/>
        <end position="194"/>
    </location>
</feature>
<evidence type="ECO:0000256" key="5">
    <source>
        <dbReference type="SAM" id="MobiDB-lite"/>
    </source>
</evidence>
<feature type="compositionally biased region" description="Polar residues" evidence="5">
    <location>
        <begin position="18"/>
        <end position="36"/>
    </location>
</feature>
<keyword evidence="2" id="KW-0456">Lyase</keyword>
<proteinExistence type="predicted"/>
<reference evidence="6" key="1">
    <citation type="journal article" date="2020" name="Stud. Mycol.">
        <title>101 Dothideomycetes genomes: a test case for predicting lifestyles and emergence of pathogens.</title>
        <authorList>
            <person name="Haridas S."/>
            <person name="Albert R."/>
            <person name="Binder M."/>
            <person name="Bloem J."/>
            <person name="Labutti K."/>
            <person name="Salamov A."/>
            <person name="Andreopoulos B."/>
            <person name="Baker S."/>
            <person name="Barry K."/>
            <person name="Bills G."/>
            <person name="Bluhm B."/>
            <person name="Cannon C."/>
            <person name="Castanera R."/>
            <person name="Culley D."/>
            <person name="Daum C."/>
            <person name="Ezra D."/>
            <person name="Gonzalez J."/>
            <person name="Henrissat B."/>
            <person name="Kuo A."/>
            <person name="Liang C."/>
            <person name="Lipzen A."/>
            <person name="Lutzoni F."/>
            <person name="Magnuson J."/>
            <person name="Mondo S."/>
            <person name="Nolan M."/>
            <person name="Ohm R."/>
            <person name="Pangilinan J."/>
            <person name="Park H.-J."/>
            <person name="Ramirez L."/>
            <person name="Alfaro M."/>
            <person name="Sun H."/>
            <person name="Tritt A."/>
            <person name="Yoshinaga Y."/>
            <person name="Zwiers L.-H."/>
            <person name="Turgeon B."/>
            <person name="Goodwin S."/>
            <person name="Spatafora J."/>
            <person name="Crous P."/>
            <person name="Grigoriev I."/>
        </authorList>
    </citation>
    <scope>NUCLEOTIDE SEQUENCE</scope>
    <source>
        <strain evidence="6">CBS 175.79</strain>
    </source>
</reference>
<name>A0A6A5XLF8_9PLEO</name>
<dbReference type="InterPro" id="IPR017939">
    <property type="entry name" value="G-Glutamylcylcotransferase"/>
</dbReference>
<evidence type="ECO:0000313" key="6">
    <source>
        <dbReference type="EMBL" id="KAF2013647.1"/>
    </source>
</evidence>
<dbReference type="EC" id="4.3.2.9" evidence="1"/>